<evidence type="ECO:0000313" key="1">
    <source>
        <dbReference type="EMBL" id="KPL88836.1"/>
    </source>
</evidence>
<dbReference type="PRINTS" id="PR00081">
    <property type="entry name" value="GDHRDH"/>
</dbReference>
<gene>
    <name evidence="1" type="ORF">SE18_09145</name>
</gene>
<keyword evidence="2" id="KW-1185">Reference proteome</keyword>
<dbReference type="Gene3D" id="3.40.50.720">
    <property type="entry name" value="NAD(P)-binding Rossmann-like Domain"/>
    <property type="match status" value="1"/>
</dbReference>
<dbReference type="InterPro" id="IPR036291">
    <property type="entry name" value="NAD(P)-bd_dom_sf"/>
</dbReference>
<dbReference type="SUPFAM" id="SSF51735">
    <property type="entry name" value="NAD(P)-binding Rossmann-fold domains"/>
    <property type="match status" value="1"/>
</dbReference>
<dbReference type="Pfam" id="PF00106">
    <property type="entry name" value="adh_short"/>
    <property type="match status" value="1"/>
</dbReference>
<dbReference type="OrthoDB" id="63584at2"/>
<sequence>MTTKALAGKVALVAGATRGCGRGIAVSLGEAGATVYCTGRTTRTQRSPINRAETIEDTAEMVTAAGGQGIAIQVDHSDPAQVQALIQRIDAEQAGQLDLVVNDIWGGETAVVWGQKFWEGDIHKNLNLLHNSIDTHLITSFYAAPLLVARGQGLIIEVTDGDTLNYRGHSIYDLIKTSVMRIAVGMHEDLKDHGVTALTVTPGFLRSEQMLDHFGVAEENWRDAIAKEPHYSESETPYYLGRGIVALASDPNVTQKAGKTWASWTLMEEYGFFDVDGRQPNWGAYYAKVLEQA</sequence>
<dbReference type="Proteomes" id="UP000050277">
    <property type="component" value="Unassembled WGS sequence"/>
</dbReference>
<dbReference type="PANTHER" id="PTHR44147">
    <property type="entry name" value="DEHYDROGENASE/REDUCTASE SDR FAMILY MEMBER 1"/>
    <property type="match status" value="1"/>
</dbReference>
<comment type="caution">
    <text evidence="1">The sequence shown here is derived from an EMBL/GenBank/DDBJ whole genome shotgun (WGS) entry which is preliminary data.</text>
</comment>
<dbReference type="PATRIC" id="fig|70996.4.peg.4387"/>
<dbReference type="RefSeq" id="WP_054534137.1">
    <property type="nucleotide sequence ID" value="NZ_LGKP01000015.1"/>
</dbReference>
<reference evidence="1 2" key="1">
    <citation type="submission" date="2015-07" db="EMBL/GenBank/DDBJ databases">
        <title>Whole genome sequence of Herpetosiphon geysericola DSM 7119.</title>
        <authorList>
            <person name="Hemp J."/>
            <person name="Ward L.M."/>
            <person name="Pace L.A."/>
            <person name="Fischer W.W."/>
        </authorList>
    </citation>
    <scope>NUCLEOTIDE SEQUENCE [LARGE SCALE GENOMIC DNA]</scope>
    <source>
        <strain evidence="1 2">DSM 7119</strain>
    </source>
</reference>
<organism evidence="1 2">
    <name type="scientific">Herpetosiphon geysericola</name>
    <dbReference type="NCBI Taxonomy" id="70996"/>
    <lineage>
        <taxon>Bacteria</taxon>
        <taxon>Bacillati</taxon>
        <taxon>Chloroflexota</taxon>
        <taxon>Chloroflexia</taxon>
        <taxon>Herpetosiphonales</taxon>
        <taxon>Herpetosiphonaceae</taxon>
        <taxon>Herpetosiphon</taxon>
    </lineage>
</organism>
<dbReference type="NCBIfam" id="NF006159">
    <property type="entry name" value="PRK08303.1"/>
    <property type="match status" value="1"/>
</dbReference>
<name>A0A0P6Y7P2_9CHLR</name>
<dbReference type="EMBL" id="LGKP01000015">
    <property type="protein sequence ID" value="KPL88836.1"/>
    <property type="molecule type" value="Genomic_DNA"/>
</dbReference>
<dbReference type="AlphaFoldDB" id="A0A0P6Y7P2"/>
<dbReference type="InterPro" id="IPR002347">
    <property type="entry name" value="SDR_fam"/>
</dbReference>
<proteinExistence type="predicted"/>
<evidence type="ECO:0000313" key="2">
    <source>
        <dbReference type="Proteomes" id="UP000050277"/>
    </source>
</evidence>
<dbReference type="STRING" id="70996.SE18_09145"/>
<protein>
    <submittedName>
        <fullName evidence="1">Short-chain dehydrogenase</fullName>
    </submittedName>
</protein>
<dbReference type="PANTHER" id="PTHR44147:SF2">
    <property type="entry name" value="DEHYDROGENASE_REDUCTASE SDR FAMILY MEMBER 1"/>
    <property type="match status" value="1"/>
</dbReference>
<accession>A0A0P6Y7P2</accession>